<keyword evidence="3 11" id="KW-0210">Decarboxylase</keyword>
<dbReference type="EC" id="4.1.1.65" evidence="11"/>
<dbReference type="PANTHER" id="PTHR35809">
    <property type="entry name" value="ARCHAETIDYLSERINE DECARBOXYLASE PROENZYME-RELATED"/>
    <property type="match status" value="1"/>
</dbReference>
<protein>
    <recommendedName>
        <fullName evidence="11">Phosphatidylserine decarboxylase proenzyme</fullName>
        <ecNumber evidence="11">4.1.1.65</ecNumber>
    </recommendedName>
    <component>
        <recommendedName>
            <fullName evidence="11">Phosphatidylserine decarboxylase alpha chain</fullName>
        </recommendedName>
    </component>
    <component>
        <recommendedName>
            <fullName evidence="11">Phosphatidylserine decarboxylase beta chain</fullName>
        </recommendedName>
    </component>
</protein>
<evidence type="ECO:0000256" key="3">
    <source>
        <dbReference type="ARBA" id="ARBA00022793"/>
    </source>
</evidence>
<feature type="transmembrane region" description="Helical" evidence="12">
    <location>
        <begin position="34"/>
        <end position="53"/>
    </location>
</feature>
<comment type="cofactor">
    <cofactor evidence="11">
        <name>pyruvate</name>
        <dbReference type="ChEBI" id="CHEBI:15361"/>
    </cofactor>
    <text evidence="11">Binds 1 pyruvoyl group covalently per subunit.</text>
</comment>
<comment type="pathway">
    <text evidence="11">Phospholipid metabolism; phosphatidylethanolamine biosynthesis; phosphatidylethanolamine from CDP-diacylglycerol: step 2/2.</text>
</comment>
<evidence type="ECO:0000256" key="12">
    <source>
        <dbReference type="SAM" id="Phobius"/>
    </source>
</evidence>
<organism evidence="13 14">
    <name type="scientific">Candidatus Limisoma faecipullorum</name>
    <dbReference type="NCBI Taxonomy" id="2840854"/>
    <lineage>
        <taxon>Bacteria</taxon>
        <taxon>Pseudomonadati</taxon>
        <taxon>Bacteroidota</taxon>
        <taxon>Bacteroidia</taxon>
        <taxon>Bacteroidales</taxon>
        <taxon>Candidatus Limisoma</taxon>
    </lineage>
</organism>
<feature type="chain" id="PRO_5039769410" description="Phosphatidylserine decarboxylase beta chain" evidence="11">
    <location>
        <begin position="1"/>
        <end position="187"/>
    </location>
</feature>
<feature type="chain" id="PRO_5039769409" description="Phosphatidylserine decarboxylase alpha chain" evidence="11">
    <location>
        <begin position="188"/>
        <end position="232"/>
    </location>
</feature>
<keyword evidence="7 11" id="KW-0594">Phospholipid biosynthesis</keyword>
<feature type="modified residue" description="Pyruvic acid (Ser); by autocatalysis" evidence="11">
    <location>
        <position position="188"/>
    </location>
</feature>
<dbReference type="GO" id="GO:0005886">
    <property type="term" value="C:plasma membrane"/>
    <property type="evidence" value="ECO:0007669"/>
    <property type="project" value="UniProtKB-SubCell"/>
</dbReference>
<evidence type="ECO:0000256" key="4">
    <source>
        <dbReference type="ARBA" id="ARBA00023098"/>
    </source>
</evidence>
<evidence type="ECO:0000256" key="10">
    <source>
        <dbReference type="ARBA" id="ARBA00023317"/>
    </source>
</evidence>
<evidence type="ECO:0000256" key="2">
    <source>
        <dbReference type="ARBA" id="ARBA00022516"/>
    </source>
</evidence>
<dbReference type="InterPro" id="IPR003817">
    <property type="entry name" value="PS_Dcarbxylase"/>
</dbReference>
<feature type="site" description="Cleavage (non-hydrolytic); by autocatalysis" evidence="11">
    <location>
        <begin position="187"/>
        <end position="188"/>
    </location>
</feature>
<keyword evidence="10 11" id="KW-0670">Pyruvate</keyword>
<comment type="caution">
    <text evidence="13">The sequence shown here is derived from an EMBL/GenBank/DDBJ whole genome shotgun (WGS) entry which is preliminary data.</text>
</comment>
<feature type="active site" description="Schiff-base intermediate with substrate; via pyruvic acid" evidence="11">
    <location>
        <position position="188"/>
    </location>
</feature>
<dbReference type="NCBIfam" id="NF003678">
    <property type="entry name" value="PRK05305.1-2"/>
    <property type="match status" value="1"/>
</dbReference>
<comment type="PTM">
    <text evidence="11">Is synthesized initially as an inactive proenzyme. Formation of the active enzyme involves a self-maturation process in which the active site pyruvoyl group is generated from an internal serine residue via an autocatalytic post-translational modification. Two non-identical subunits are generated from the proenzyme in this reaction, and the pyruvate is formed at the N-terminus of the alpha chain, which is derived from the carboxyl end of the proenzyme. The post-translation cleavage follows an unusual pathway, termed non-hydrolytic serinolysis, in which the side chain hydroxyl group of the serine supplies its oxygen atom to form the C-terminus of the beta chain, while the remainder of the serine residue undergoes an oxidative deamination to produce ammonia and the pyruvoyl prosthetic group on the alpha chain.</text>
</comment>
<keyword evidence="8 11" id="KW-0456">Lyase</keyword>
<evidence type="ECO:0000256" key="9">
    <source>
        <dbReference type="ARBA" id="ARBA00023264"/>
    </source>
</evidence>
<dbReference type="GO" id="GO:0006646">
    <property type="term" value="P:phosphatidylethanolamine biosynthetic process"/>
    <property type="evidence" value="ECO:0007669"/>
    <property type="project" value="UniProtKB-UniRule"/>
</dbReference>
<proteinExistence type="inferred from homology"/>
<dbReference type="GO" id="GO:0004609">
    <property type="term" value="F:phosphatidylserine decarboxylase activity"/>
    <property type="evidence" value="ECO:0007669"/>
    <property type="project" value="UniProtKB-UniRule"/>
</dbReference>
<keyword evidence="12" id="KW-0812">Transmembrane</keyword>
<dbReference type="InterPro" id="IPR033175">
    <property type="entry name" value="PSD-A"/>
</dbReference>
<dbReference type="Pfam" id="PF02666">
    <property type="entry name" value="PS_Dcarbxylase"/>
    <property type="match status" value="1"/>
</dbReference>
<evidence type="ECO:0000256" key="8">
    <source>
        <dbReference type="ARBA" id="ARBA00023239"/>
    </source>
</evidence>
<keyword evidence="1 11" id="KW-1003">Cell membrane</keyword>
<comment type="similarity">
    <text evidence="11">Belongs to the phosphatidylserine decarboxylase family. PSD-A subfamily.</text>
</comment>
<keyword evidence="9 11" id="KW-1208">Phospholipid metabolism</keyword>
<comment type="subcellular location">
    <subcellularLocation>
        <location evidence="11">Cell membrane</location>
        <topology evidence="11">Peripheral membrane protein</topology>
    </subcellularLocation>
</comment>
<evidence type="ECO:0000256" key="1">
    <source>
        <dbReference type="ARBA" id="ARBA00022475"/>
    </source>
</evidence>
<keyword evidence="2 11" id="KW-0444">Lipid biosynthesis</keyword>
<comment type="function">
    <text evidence="11">Catalyzes the formation of phosphatidylethanolamine (PtdEtn) from phosphatidylserine (PtdSer).</text>
</comment>
<sequence>MKIHREGANIIFALLLILVVICMSAFLFVRPITIPWVLTVVSFVVFMLVLNFFRSPRRNFKGDRKNVVVSSADGKVVALEEVYEDEFLHGKAIQLSVFMSVFNVHANWFPVDGKVLESKHHAGRFRAAYLPKSSLENEHSSILILTDSGDRILVRQIAGAIARRIVTYAHKGGKANLSKHLGFIKFGSRVDIFLPLDAEILVKIGDKTMGGITPIANLKNLDKNENSASDKK</sequence>
<evidence type="ECO:0000313" key="14">
    <source>
        <dbReference type="Proteomes" id="UP000823598"/>
    </source>
</evidence>
<evidence type="ECO:0000256" key="7">
    <source>
        <dbReference type="ARBA" id="ARBA00023209"/>
    </source>
</evidence>
<keyword evidence="4 11" id="KW-0443">Lipid metabolism</keyword>
<dbReference type="PANTHER" id="PTHR35809:SF1">
    <property type="entry name" value="ARCHAETIDYLSERINE DECARBOXYLASE PROENZYME-RELATED"/>
    <property type="match status" value="1"/>
</dbReference>
<evidence type="ECO:0000256" key="11">
    <source>
        <dbReference type="HAMAP-Rule" id="MF_00664"/>
    </source>
</evidence>
<dbReference type="HAMAP" id="MF_00664">
    <property type="entry name" value="PS_decarb_PSD_A"/>
    <property type="match status" value="1"/>
</dbReference>
<keyword evidence="5 11" id="KW-0472">Membrane</keyword>
<feature type="transmembrane region" description="Helical" evidence="12">
    <location>
        <begin position="7"/>
        <end position="28"/>
    </location>
</feature>
<comment type="catalytic activity">
    <reaction evidence="11">
        <text>a 1,2-diacyl-sn-glycero-3-phospho-L-serine + H(+) = a 1,2-diacyl-sn-glycero-3-phosphoethanolamine + CO2</text>
        <dbReference type="Rhea" id="RHEA:20828"/>
        <dbReference type="ChEBI" id="CHEBI:15378"/>
        <dbReference type="ChEBI" id="CHEBI:16526"/>
        <dbReference type="ChEBI" id="CHEBI:57262"/>
        <dbReference type="ChEBI" id="CHEBI:64612"/>
        <dbReference type="EC" id="4.1.1.65"/>
    </reaction>
</comment>
<evidence type="ECO:0000256" key="6">
    <source>
        <dbReference type="ARBA" id="ARBA00023145"/>
    </source>
</evidence>
<evidence type="ECO:0000256" key="5">
    <source>
        <dbReference type="ARBA" id="ARBA00023136"/>
    </source>
</evidence>
<gene>
    <name evidence="11" type="primary">psd</name>
    <name evidence="13" type="ORF">IAB88_07220</name>
</gene>
<comment type="subunit">
    <text evidence="11">Heterodimer of a large membrane-associated beta subunit and a small pyruvoyl-containing alpha subunit.</text>
</comment>
<reference evidence="13" key="2">
    <citation type="journal article" date="2021" name="PeerJ">
        <title>Extensive microbial diversity within the chicken gut microbiome revealed by metagenomics and culture.</title>
        <authorList>
            <person name="Gilroy R."/>
            <person name="Ravi A."/>
            <person name="Getino M."/>
            <person name="Pursley I."/>
            <person name="Horton D.L."/>
            <person name="Alikhan N.F."/>
            <person name="Baker D."/>
            <person name="Gharbi K."/>
            <person name="Hall N."/>
            <person name="Watson M."/>
            <person name="Adriaenssens E.M."/>
            <person name="Foster-Nyarko E."/>
            <person name="Jarju S."/>
            <person name="Secka A."/>
            <person name="Antonio M."/>
            <person name="Oren A."/>
            <person name="Chaudhuri R.R."/>
            <person name="La Ragione R."/>
            <person name="Hildebrand F."/>
            <person name="Pallen M.J."/>
        </authorList>
    </citation>
    <scope>NUCLEOTIDE SEQUENCE</scope>
    <source>
        <strain evidence="13">6919</strain>
    </source>
</reference>
<dbReference type="EMBL" id="JADIMC010000082">
    <property type="protein sequence ID" value="MBO8476768.1"/>
    <property type="molecule type" value="Genomic_DNA"/>
</dbReference>
<keyword evidence="12" id="KW-1133">Transmembrane helix</keyword>
<reference evidence="13" key="1">
    <citation type="submission" date="2020-10" db="EMBL/GenBank/DDBJ databases">
        <authorList>
            <person name="Gilroy R."/>
        </authorList>
    </citation>
    <scope>NUCLEOTIDE SEQUENCE</scope>
    <source>
        <strain evidence="13">6919</strain>
    </source>
</reference>
<keyword evidence="6 11" id="KW-0865">Zymogen</keyword>
<name>A0A9D9IQ81_9BACT</name>
<dbReference type="AlphaFoldDB" id="A0A9D9IQ81"/>
<dbReference type="Proteomes" id="UP000823598">
    <property type="component" value="Unassembled WGS sequence"/>
</dbReference>
<accession>A0A9D9IQ81</accession>
<evidence type="ECO:0000313" key="13">
    <source>
        <dbReference type="EMBL" id="MBO8476768.1"/>
    </source>
</evidence>